<accession>A0ABP4KRX9</accession>
<sequence length="164" mass="18204">MVRKERRLNLRLSFDRCARCQCEGSIPSAVTRDGVAQWQRRPREPKHKLNFSLQSEHSPFNTGSTDRRPRRRGYGFNSRSGLQARPDSSIAERDAFKLICDLKRAGVCNWAANRGPGMDTPRASPIPASAGAAAHPVQGRLGLVGVVDADRELATGEVEQERRP</sequence>
<organism evidence="2 3">
    <name type="scientific">Dactylosporangium maewongense</name>
    <dbReference type="NCBI Taxonomy" id="634393"/>
    <lineage>
        <taxon>Bacteria</taxon>
        <taxon>Bacillati</taxon>
        <taxon>Actinomycetota</taxon>
        <taxon>Actinomycetes</taxon>
        <taxon>Micromonosporales</taxon>
        <taxon>Micromonosporaceae</taxon>
        <taxon>Dactylosporangium</taxon>
    </lineage>
</organism>
<proteinExistence type="predicted"/>
<evidence type="ECO:0000313" key="3">
    <source>
        <dbReference type="Proteomes" id="UP001501470"/>
    </source>
</evidence>
<evidence type="ECO:0000313" key="2">
    <source>
        <dbReference type="EMBL" id="GAA1506237.1"/>
    </source>
</evidence>
<name>A0ABP4KRX9_9ACTN</name>
<keyword evidence="3" id="KW-1185">Reference proteome</keyword>
<feature type="region of interest" description="Disordered" evidence="1">
    <location>
        <begin position="32"/>
        <end position="87"/>
    </location>
</feature>
<dbReference type="Proteomes" id="UP001501470">
    <property type="component" value="Unassembled WGS sequence"/>
</dbReference>
<reference evidence="3" key="1">
    <citation type="journal article" date="2019" name="Int. J. Syst. Evol. Microbiol.">
        <title>The Global Catalogue of Microorganisms (GCM) 10K type strain sequencing project: providing services to taxonomists for standard genome sequencing and annotation.</title>
        <authorList>
            <consortium name="The Broad Institute Genomics Platform"/>
            <consortium name="The Broad Institute Genome Sequencing Center for Infectious Disease"/>
            <person name="Wu L."/>
            <person name="Ma J."/>
        </authorList>
    </citation>
    <scope>NUCLEOTIDE SEQUENCE [LARGE SCALE GENOMIC DNA]</scope>
    <source>
        <strain evidence="3">JCM 15933</strain>
    </source>
</reference>
<feature type="compositionally biased region" description="Polar residues" evidence="1">
    <location>
        <begin position="51"/>
        <end position="64"/>
    </location>
</feature>
<evidence type="ECO:0000256" key="1">
    <source>
        <dbReference type="SAM" id="MobiDB-lite"/>
    </source>
</evidence>
<protein>
    <submittedName>
        <fullName evidence="2">Uncharacterized protein</fullName>
    </submittedName>
</protein>
<gene>
    <name evidence="2" type="ORF">GCM10009827_019940</name>
</gene>
<comment type="caution">
    <text evidence="2">The sequence shown here is derived from an EMBL/GenBank/DDBJ whole genome shotgun (WGS) entry which is preliminary data.</text>
</comment>
<dbReference type="EMBL" id="BAAAQD010000003">
    <property type="protein sequence ID" value="GAA1506237.1"/>
    <property type="molecule type" value="Genomic_DNA"/>
</dbReference>